<protein>
    <recommendedName>
        <fullName evidence="1">site-specific DNA-methyltransferase (adenine-specific)</fullName>
        <ecNumber evidence="1">2.1.1.72</ecNumber>
    </recommendedName>
</protein>
<dbReference type="InterPro" id="IPR029063">
    <property type="entry name" value="SAM-dependent_MTases_sf"/>
</dbReference>
<evidence type="ECO:0000256" key="6">
    <source>
        <dbReference type="ARBA" id="ARBA00047942"/>
    </source>
</evidence>
<evidence type="ECO:0000256" key="2">
    <source>
        <dbReference type="ARBA" id="ARBA00022603"/>
    </source>
</evidence>
<keyword evidence="4" id="KW-0949">S-adenosyl-L-methionine</keyword>
<dbReference type="SUPFAM" id="SSF53335">
    <property type="entry name" value="S-adenosyl-L-methionine-dependent methyltransferases"/>
    <property type="match status" value="1"/>
</dbReference>
<gene>
    <name evidence="8" type="ORF">GCM10010302_25490</name>
</gene>
<dbReference type="Gene3D" id="3.40.50.150">
    <property type="entry name" value="Vaccinia Virus protein VP39"/>
    <property type="match status" value="1"/>
</dbReference>
<organism evidence="8 9">
    <name type="scientific">Streptomyces polychromogenes</name>
    <dbReference type="NCBI Taxonomy" id="67342"/>
    <lineage>
        <taxon>Bacteria</taxon>
        <taxon>Bacillati</taxon>
        <taxon>Actinomycetota</taxon>
        <taxon>Actinomycetes</taxon>
        <taxon>Kitasatosporales</taxon>
        <taxon>Streptomycetaceae</taxon>
        <taxon>Streptomyces</taxon>
    </lineage>
</organism>
<evidence type="ECO:0000256" key="4">
    <source>
        <dbReference type="ARBA" id="ARBA00022691"/>
    </source>
</evidence>
<evidence type="ECO:0000256" key="1">
    <source>
        <dbReference type="ARBA" id="ARBA00011900"/>
    </source>
</evidence>
<keyword evidence="9" id="KW-1185">Reference proteome</keyword>
<sequence length="356" mass="39529">MNVQHVLAVLRPDGIGAVVTPHGVLFRGGSEAEIRRGILEDDRLVAVIGIGPNVFHGTAIPACILVLRGNGGAPVGERGTVLFVNAEREVVTGRTLNRLEPENIEKIVSAFRERADIDGFSRVVTLEEIAENDFSLNIPRYVDAGPPEGPLLDVRAALFGGVPRHEVEAEEPRFHSFGIDLADLFQPRNLDYFSFPAEGCEATAARIPDLAATQERRFVDQCCRWWEGAGAQIAELADAKQLFMSRSRLMASFREELLPLELLDPYQLTGVFAAWWSDRQDDVRSLEHRGFPGVIERWAATDGELSRHSGPARERVLKVLGDDLCSRYETSFADLEQQSQAATERLRSRLRGLGYR</sequence>
<evidence type="ECO:0000256" key="3">
    <source>
        <dbReference type="ARBA" id="ARBA00022679"/>
    </source>
</evidence>
<dbReference type="PANTHER" id="PTHR42933">
    <property type="entry name" value="SLR6095 PROTEIN"/>
    <property type="match status" value="1"/>
</dbReference>
<keyword evidence="5" id="KW-0680">Restriction system</keyword>
<dbReference type="EC" id="2.1.1.72" evidence="1"/>
<comment type="catalytic activity">
    <reaction evidence="6">
        <text>a 2'-deoxyadenosine in DNA + S-adenosyl-L-methionine = an N(6)-methyl-2'-deoxyadenosine in DNA + S-adenosyl-L-homocysteine + H(+)</text>
        <dbReference type="Rhea" id="RHEA:15197"/>
        <dbReference type="Rhea" id="RHEA-COMP:12418"/>
        <dbReference type="Rhea" id="RHEA-COMP:12419"/>
        <dbReference type="ChEBI" id="CHEBI:15378"/>
        <dbReference type="ChEBI" id="CHEBI:57856"/>
        <dbReference type="ChEBI" id="CHEBI:59789"/>
        <dbReference type="ChEBI" id="CHEBI:90615"/>
        <dbReference type="ChEBI" id="CHEBI:90616"/>
        <dbReference type="EC" id="2.1.1.72"/>
    </reaction>
</comment>
<dbReference type="PANTHER" id="PTHR42933:SF3">
    <property type="entry name" value="TYPE I RESTRICTION ENZYME MJAVIII METHYLASE SUBUNIT"/>
    <property type="match status" value="1"/>
</dbReference>
<evidence type="ECO:0000313" key="8">
    <source>
        <dbReference type="EMBL" id="GAA0286115.1"/>
    </source>
</evidence>
<evidence type="ECO:0000313" key="9">
    <source>
        <dbReference type="Proteomes" id="UP001501867"/>
    </source>
</evidence>
<dbReference type="InterPro" id="IPR051537">
    <property type="entry name" value="DNA_Adenine_Mtase"/>
</dbReference>
<dbReference type="InterPro" id="IPR003356">
    <property type="entry name" value="DNA_methylase_A-5"/>
</dbReference>
<dbReference type="Proteomes" id="UP001501867">
    <property type="component" value="Unassembled WGS sequence"/>
</dbReference>
<accession>A0ABP3F1Y3</accession>
<comment type="caution">
    <text evidence="8">The sequence shown here is derived from an EMBL/GenBank/DDBJ whole genome shotgun (WGS) entry which is preliminary data.</text>
</comment>
<dbReference type="EMBL" id="BAAABV010000015">
    <property type="protein sequence ID" value="GAA0286115.1"/>
    <property type="molecule type" value="Genomic_DNA"/>
</dbReference>
<keyword evidence="2" id="KW-0489">Methyltransferase</keyword>
<reference evidence="9" key="1">
    <citation type="journal article" date="2019" name="Int. J. Syst. Evol. Microbiol.">
        <title>The Global Catalogue of Microorganisms (GCM) 10K type strain sequencing project: providing services to taxonomists for standard genome sequencing and annotation.</title>
        <authorList>
            <consortium name="The Broad Institute Genomics Platform"/>
            <consortium name="The Broad Institute Genome Sequencing Center for Infectious Disease"/>
            <person name="Wu L."/>
            <person name="Ma J."/>
        </authorList>
    </citation>
    <scope>NUCLEOTIDE SEQUENCE [LARGE SCALE GENOMIC DNA]</scope>
    <source>
        <strain evidence="9">JCM 4505</strain>
    </source>
</reference>
<name>A0ABP3F1Y3_9ACTN</name>
<evidence type="ECO:0000259" key="7">
    <source>
        <dbReference type="Pfam" id="PF02384"/>
    </source>
</evidence>
<evidence type="ECO:0000256" key="5">
    <source>
        <dbReference type="ARBA" id="ARBA00022747"/>
    </source>
</evidence>
<proteinExistence type="predicted"/>
<dbReference type="Pfam" id="PF02384">
    <property type="entry name" value="N6_Mtase"/>
    <property type="match status" value="1"/>
</dbReference>
<keyword evidence="3" id="KW-0808">Transferase</keyword>
<feature type="domain" description="DNA methylase adenine-specific" evidence="7">
    <location>
        <begin position="3"/>
        <end position="144"/>
    </location>
</feature>